<dbReference type="Proteomes" id="UP000220157">
    <property type="component" value="Unassembled WGS sequence"/>
</dbReference>
<evidence type="ECO:0000313" key="2">
    <source>
        <dbReference type="Proteomes" id="UP000220157"/>
    </source>
</evidence>
<comment type="caution">
    <text evidence="1">The sequence shown here is derived from an EMBL/GenBank/DDBJ whole genome shotgun (WGS) entry which is preliminary data.</text>
</comment>
<accession>A0A2A7ACE6</accession>
<gene>
    <name evidence="1" type="ORF">CGS56_00290</name>
</gene>
<reference evidence="1 2" key="1">
    <citation type="journal article" date="2017" name="Front. Microbiol.">
        <title>New Insights into the Diversity of the Genus Faecalibacterium.</title>
        <authorList>
            <person name="Benevides L."/>
            <person name="Burman S."/>
            <person name="Martin R."/>
            <person name="Robert V."/>
            <person name="Thomas M."/>
            <person name="Miquel S."/>
            <person name="Chain F."/>
            <person name="Sokol H."/>
            <person name="Bermudez-Humaran L.G."/>
            <person name="Morrison M."/>
            <person name="Langella P."/>
            <person name="Azevedo V.A."/>
            <person name="Chatel J.M."/>
            <person name="Soares S."/>
        </authorList>
    </citation>
    <scope>NUCLEOTIDE SEQUENCE [LARGE SCALE GENOMIC DNA]</scope>
    <source>
        <strain evidence="1 2">CNCM I 4573</strain>
    </source>
</reference>
<proteinExistence type="predicted"/>
<dbReference type="EMBL" id="NMTW01000007">
    <property type="protein sequence ID" value="PDX76869.1"/>
    <property type="molecule type" value="Genomic_DNA"/>
</dbReference>
<name>A0A2A7ACE6_9FIRM</name>
<sequence length="386" mass="44460">MRKVEDTDKAEKIMLELAYECVFHAKSISALEDGDGTEIDLLGRTIVPIGFYVRKFKFGNEGQCIGFRNIYCATLKSMMIYVVEYAGSVLQKKQKEISQKDKVLMAYEIVCNYVESRYKEYYEAAFDEKNKIKLDLNAPNIGEHIWAVMNILFYCEKHNKENQYLCSIETEGVPYIRPEFPKVAECNESKKCGKIKYKVPESKEKKLEIYFSVMTSDGILDEIKEFNAIKVARENEVSRLREIFEENQKNEGDFFQKDILAFKNGEKGFSLSDFRVEIFSDDKFTLVISGKQSPNIMKSVLTACGMKVDGRTKKISANQMTLITLCQVMDKAEVMCDLWAERTVLKVRLGKLNLGGLMNFELGIEKRTVLTNKDKIARDSFEKYNL</sequence>
<protein>
    <submittedName>
        <fullName evidence="1">Uncharacterized protein</fullName>
    </submittedName>
</protein>
<organism evidence="1 2">
    <name type="scientific">Faecalibacterium prausnitzii</name>
    <dbReference type="NCBI Taxonomy" id="853"/>
    <lineage>
        <taxon>Bacteria</taxon>
        <taxon>Bacillati</taxon>
        <taxon>Bacillota</taxon>
        <taxon>Clostridia</taxon>
        <taxon>Eubacteriales</taxon>
        <taxon>Oscillospiraceae</taxon>
        <taxon>Faecalibacterium</taxon>
    </lineage>
</organism>
<evidence type="ECO:0000313" key="1">
    <source>
        <dbReference type="EMBL" id="PDX76869.1"/>
    </source>
</evidence>
<dbReference type="AlphaFoldDB" id="A0A2A7ACE6"/>